<sequence length="502" mass="56121">MNDLRTVLASMETPVRGKAPSADSNHVPVVDRLPKPRANRLRESSPQASSVPHSVRDEEPPEDRFHDPAFQRAFGDAKVLMARLAGVLGSRSLPLESDSTIRALRQRAGELANLQCPPNRAVGLVGDAGVRKSSLLNSLLDLRALARTSSSGTACTCVVTEYMYHESNGFTIQMHLFSEHELRVQFTEMVSACRHFHFYSSGMKDDERKHWEEKGNVARDTFRTMFPHEFETIKQLLVRPNLAESGIVEQLLDMAQKLGLEPSHHVRSLEACSAFLLRLTSGEPGQGPAIWPFIKKISVFFKSHILSKGLVLVDLSGLRDLNSARRNITERYLLKCNEIFVVCNIGRATTDAGVATVFELARQAKLGNIGITCTKSDDIGPEEAKKDLKGSKATEIQNSIDSIATVERELAEIQDELDDMGPDDDDSDDEDVRRSDLKLIDTLKLELKRCIVTERNMFVTRQLKNLYQERVPTGELQVFCASNVDHWDNRDAPHQKASRFSS</sequence>
<evidence type="ECO:0000259" key="2">
    <source>
        <dbReference type="Pfam" id="PF00350"/>
    </source>
</evidence>
<dbReference type="InterPro" id="IPR045063">
    <property type="entry name" value="Dynamin_N"/>
</dbReference>
<keyword evidence="4" id="KW-1185">Reference proteome</keyword>
<dbReference type="InterPro" id="IPR027417">
    <property type="entry name" value="P-loop_NTPase"/>
</dbReference>
<dbReference type="Pfam" id="PF00350">
    <property type="entry name" value="Dynamin_N"/>
    <property type="match status" value="1"/>
</dbReference>
<dbReference type="EMBL" id="JAUIQD010000005">
    <property type="protein sequence ID" value="KAK3349733.1"/>
    <property type="molecule type" value="Genomic_DNA"/>
</dbReference>
<dbReference type="Gene3D" id="3.40.50.300">
    <property type="entry name" value="P-loop containing nucleotide triphosphate hydrolases"/>
    <property type="match status" value="1"/>
</dbReference>
<organism evidence="3 4">
    <name type="scientific">Lasiosphaeria hispida</name>
    <dbReference type="NCBI Taxonomy" id="260671"/>
    <lineage>
        <taxon>Eukaryota</taxon>
        <taxon>Fungi</taxon>
        <taxon>Dikarya</taxon>
        <taxon>Ascomycota</taxon>
        <taxon>Pezizomycotina</taxon>
        <taxon>Sordariomycetes</taxon>
        <taxon>Sordariomycetidae</taxon>
        <taxon>Sordariales</taxon>
        <taxon>Lasiosphaeriaceae</taxon>
        <taxon>Lasiosphaeria</taxon>
    </lineage>
</organism>
<reference evidence="3" key="2">
    <citation type="submission" date="2023-06" db="EMBL/GenBank/DDBJ databases">
        <authorList>
            <consortium name="Lawrence Berkeley National Laboratory"/>
            <person name="Haridas S."/>
            <person name="Hensen N."/>
            <person name="Bonometti L."/>
            <person name="Westerberg I."/>
            <person name="Brannstrom I.O."/>
            <person name="Guillou S."/>
            <person name="Cros-Aarteil S."/>
            <person name="Calhoun S."/>
            <person name="Kuo A."/>
            <person name="Mondo S."/>
            <person name="Pangilinan J."/>
            <person name="Riley R."/>
            <person name="Labutti K."/>
            <person name="Andreopoulos B."/>
            <person name="Lipzen A."/>
            <person name="Chen C."/>
            <person name="Yanf M."/>
            <person name="Daum C."/>
            <person name="Ng V."/>
            <person name="Clum A."/>
            <person name="Steindorff A."/>
            <person name="Ohm R."/>
            <person name="Martin F."/>
            <person name="Silar P."/>
            <person name="Natvig D."/>
            <person name="Lalanne C."/>
            <person name="Gautier V."/>
            <person name="Ament-Velasquez S.L."/>
            <person name="Kruys A."/>
            <person name="Hutchinson M.I."/>
            <person name="Powell A.J."/>
            <person name="Barry K."/>
            <person name="Miller A.N."/>
            <person name="Grigoriev I.V."/>
            <person name="Debuchy R."/>
            <person name="Gladieux P."/>
            <person name="Thoren M.H."/>
            <person name="Johannesson H."/>
        </authorList>
    </citation>
    <scope>NUCLEOTIDE SEQUENCE</scope>
    <source>
        <strain evidence="3">CBS 955.72</strain>
    </source>
</reference>
<dbReference type="PANTHER" id="PTHR36681:SF3">
    <property type="entry name" value="NUCLEAR GTPASE, GERMINAL CENTER-ASSOCIATED, TANDEM DUPLICATE 3"/>
    <property type="match status" value="1"/>
</dbReference>
<name>A0AAJ0MCP7_9PEZI</name>
<dbReference type="Proteomes" id="UP001275084">
    <property type="component" value="Unassembled WGS sequence"/>
</dbReference>
<dbReference type="PANTHER" id="PTHR36681">
    <property type="entry name" value="NUCLEAR GTPASE, GERMINAL CENTER-ASSOCIATED, TANDEM DUPLICATE 3"/>
    <property type="match status" value="1"/>
</dbReference>
<comment type="caution">
    <text evidence="3">The sequence shown here is derived from an EMBL/GenBank/DDBJ whole genome shotgun (WGS) entry which is preliminary data.</text>
</comment>
<evidence type="ECO:0000256" key="1">
    <source>
        <dbReference type="SAM" id="MobiDB-lite"/>
    </source>
</evidence>
<proteinExistence type="predicted"/>
<dbReference type="SUPFAM" id="SSF52540">
    <property type="entry name" value="P-loop containing nucleoside triphosphate hydrolases"/>
    <property type="match status" value="1"/>
</dbReference>
<reference evidence="3" key="1">
    <citation type="journal article" date="2023" name="Mol. Phylogenet. Evol.">
        <title>Genome-scale phylogeny and comparative genomics of the fungal order Sordariales.</title>
        <authorList>
            <person name="Hensen N."/>
            <person name="Bonometti L."/>
            <person name="Westerberg I."/>
            <person name="Brannstrom I.O."/>
            <person name="Guillou S."/>
            <person name="Cros-Aarteil S."/>
            <person name="Calhoun S."/>
            <person name="Haridas S."/>
            <person name="Kuo A."/>
            <person name="Mondo S."/>
            <person name="Pangilinan J."/>
            <person name="Riley R."/>
            <person name="LaButti K."/>
            <person name="Andreopoulos B."/>
            <person name="Lipzen A."/>
            <person name="Chen C."/>
            <person name="Yan M."/>
            <person name="Daum C."/>
            <person name="Ng V."/>
            <person name="Clum A."/>
            <person name="Steindorff A."/>
            <person name="Ohm R.A."/>
            <person name="Martin F."/>
            <person name="Silar P."/>
            <person name="Natvig D.O."/>
            <person name="Lalanne C."/>
            <person name="Gautier V."/>
            <person name="Ament-Velasquez S.L."/>
            <person name="Kruys A."/>
            <person name="Hutchinson M.I."/>
            <person name="Powell A.J."/>
            <person name="Barry K."/>
            <person name="Miller A.N."/>
            <person name="Grigoriev I.V."/>
            <person name="Debuchy R."/>
            <person name="Gladieux P."/>
            <person name="Hiltunen Thoren M."/>
            <person name="Johannesson H."/>
        </authorList>
    </citation>
    <scope>NUCLEOTIDE SEQUENCE</scope>
    <source>
        <strain evidence="3">CBS 955.72</strain>
    </source>
</reference>
<evidence type="ECO:0000313" key="3">
    <source>
        <dbReference type="EMBL" id="KAK3349733.1"/>
    </source>
</evidence>
<evidence type="ECO:0000313" key="4">
    <source>
        <dbReference type="Proteomes" id="UP001275084"/>
    </source>
</evidence>
<feature type="domain" description="Dynamin N-terminal" evidence="2">
    <location>
        <begin position="123"/>
        <end position="352"/>
    </location>
</feature>
<accession>A0AAJ0MCP7</accession>
<dbReference type="AlphaFoldDB" id="A0AAJ0MCP7"/>
<protein>
    <recommendedName>
        <fullName evidence="2">Dynamin N-terminal domain-containing protein</fullName>
    </recommendedName>
</protein>
<gene>
    <name evidence="3" type="ORF">B0T25DRAFT_570337</name>
</gene>
<feature type="region of interest" description="Disordered" evidence="1">
    <location>
        <begin position="1"/>
        <end position="63"/>
    </location>
</feature>
<feature type="compositionally biased region" description="Basic and acidic residues" evidence="1">
    <location>
        <begin position="54"/>
        <end position="63"/>
    </location>
</feature>